<dbReference type="RefSeq" id="WP_187803892.1">
    <property type="nucleotide sequence ID" value="NZ_LZEU01000001.1"/>
</dbReference>
<accession>A0ABR7RVK4</accession>
<name>A0ABR7RVK4_AQUAC</name>
<reference evidence="2 3" key="1">
    <citation type="submission" date="2016-06" db="EMBL/GenBank/DDBJ databases">
        <authorList>
            <person name="Ramos C."/>
            <person name="Pintado A."/>
            <person name="Crespo-Gomez J.I."/>
        </authorList>
    </citation>
    <scope>NUCLEOTIDE SEQUENCE [LARGE SCALE GENOMIC DNA]</scope>
    <source>
        <strain evidence="2 3">AVO110</strain>
    </source>
</reference>
<evidence type="ECO:0000256" key="1">
    <source>
        <dbReference type="SAM" id="SignalP"/>
    </source>
</evidence>
<evidence type="ECO:0000313" key="3">
    <source>
        <dbReference type="Proteomes" id="UP000744555"/>
    </source>
</evidence>
<dbReference type="EMBL" id="LZEU01000001">
    <property type="protein sequence ID" value="MBC9248722.1"/>
    <property type="molecule type" value="Genomic_DNA"/>
</dbReference>
<dbReference type="Proteomes" id="UP000744555">
    <property type="component" value="Unassembled WGS sequence"/>
</dbReference>
<gene>
    <name evidence="2" type="ORF">A9179_00390</name>
</gene>
<protein>
    <recommendedName>
        <fullName evidence="4">C-type lysozyme inhibitor domain-containing protein</fullName>
    </recommendedName>
</protein>
<keyword evidence="1" id="KW-0732">Signal</keyword>
<evidence type="ECO:0000313" key="2">
    <source>
        <dbReference type="EMBL" id="MBC9248722.1"/>
    </source>
</evidence>
<evidence type="ECO:0008006" key="4">
    <source>
        <dbReference type="Google" id="ProtNLM"/>
    </source>
</evidence>
<sequence length="111" mass="11566">MDRLLTALPLLVVATAASAQNLPELDFTCPSDIRVQAKAGGPVTINDKQATLHKFSEQYFEAKGEGVTISVSLDGKGTPTVSYTGKKGANGICEVTKEAEDAPATEAAAQE</sequence>
<organism evidence="2 3">
    <name type="scientific">Aquipseudomonas alcaligenes</name>
    <name type="common">Pseudomonas alcaligenes</name>
    <dbReference type="NCBI Taxonomy" id="43263"/>
    <lineage>
        <taxon>Bacteria</taxon>
        <taxon>Pseudomonadati</taxon>
        <taxon>Pseudomonadota</taxon>
        <taxon>Gammaproteobacteria</taxon>
        <taxon>Pseudomonadales</taxon>
        <taxon>Pseudomonadaceae</taxon>
        <taxon>Aquipseudomonas</taxon>
    </lineage>
</organism>
<comment type="caution">
    <text evidence="2">The sequence shown here is derived from an EMBL/GenBank/DDBJ whole genome shotgun (WGS) entry which is preliminary data.</text>
</comment>
<feature type="chain" id="PRO_5047524145" description="C-type lysozyme inhibitor domain-containing protein" evidence="1">
    <location>
        <begin position="20"/>
        <end position="111"/>
    </location>
</feature>
<feature type="signal peptide" evidence="1">
    <location>
        <begin position="1"/>
        <end position="19"/>
    </location>
</feature>
<proteinExistence type="predicted"/>
<keyword evidence="3" id="KW-1185">Reference proteome</keyword>